<evidence type="ECO:0000313" key="6">
    <source>
        <dbReference type="Proteomes" id="UP001500298"/>
    </source>
</evidence>
<evidence type="ECO:0000256" key="4">
    <source>
        <dbReference type="SAM" id="MobiDB-lite"/>
    </source>
</evidence>
<evidence type="ECO:0000256" key="1">
    <source>
        <dbReference type="ARBA" id="ARBA00023125"/>
    </source>
</evidence>
<dbReference type="GO" id="GO:0003677">
    <property type="term" value="F:DNA binding"/>
    <property type="evidence" value="ECO:0007669"/>
    <property type="project" value="UniProtKB-KW"/>
</dbReference>
<dbReference type="EMBL" id="BAABJX010000022">
    <property type="protein sequence ID" value="GAA4830683.1"/>
    <property type="molecule type" value="Genomic_DNA"/>
</dbReference>
<comment type="caution">
    <text evidence="2">Lacks conserved residue(s) required for the propagation of feature annotation.</text>
</comment>
<dbReference type="InterPro" id="IPR000424">
    <property type="entry name" value="Primosome_PriB/ssb"/>
</dbReference>
<keyword evidence="2" id="KW-0227">DNA damage</keyword>
<dbReference type="HAMAP" id="MF_00984">
    <property type="entry name" value="SSB"/>
    <property type="match status" value="1"/>
</dbReference>
<organism evidence="5 6">
    <name type="scientific">Algivirga pacifica</name>
    <dbReference type="NCBI Taxonomy" id="1162670"/>
    <lineage>
        <taxon>Bacteria</taxon>
        <taxon>Pseudomonadati</taxon>
        <taxon>Bacteroidota</taxon>
        <taxon>Cytophagia</taxon>
        <taxon>Cytophagales</taxon>
        <taxon>Flammeovirgaceae</taxon>
        <taxon>Algivirga</taxon>
    </lineage>
</organism>
<comment type="subunit">
    <text evidence="2">Homotetramer.</text>
</comment>
<keyword evidence="6" id="KW-1185">Reference proteome</keyword>
<keyword evidence="2" id="KW-0233">DNA recombination</keyword>
<dbReference type="InterPro" id="IPR011344">
    <property type="entry name" value="ssDNA-bd"/>
</dbReference>
<sequence length="172" mass="18526">MANGVNKVILIGNLGKDPEVRTLDTGVKVATFTMATTENYTDREGQRQSQTEWHNIVLWRGLASVAEQYLRKGSKVYIEGKLTTRSYEKDGVTRYITEIVARDMNMLDSRSDAASGGNTDFMSGASAPAASSAANTSTPATKPVPPASSTVENKQTVSVDASEDEADDDLPF</sequence>
<dbReference type="PANTHER" id="PTHR10302">
    <property type="entry name" value="SINGLE-STRANDED DNA-BINDING PROTEIN"/>
    <property type="match status" value="1"/>
</dbReference>
<dbReference type="SUPFAM" id="SSF50249">
    <property type="entry name" value="Nucleic acid-binding proteins"/>
    <property type="match status" value="1"/>
</dbReference>
<keyword evidence="1 2" id="KW-0238">DNA-binding</keyword>
<feature type="short sequence motif" description="Important for interaction with partner proteins" evidence="2">
    <location>
        <begin position="167"/>
        <end position="172"/>
    </location>
</feature>
<dbReference type="Pfam" id="PF00436">
    <property type="entry name" value="SSB"/>
    <property type="match status" value="1"/>
</dbReference>
<name>A0ABP9D9M7_9BACT</name>
<evidence type="ECO:0000256" key="2">
    <source>
        <dbReference type="HAMAP-Rule" id="MF_00984"/>
    </source>
</evidence>
<proteinExistence type="inferred from homology"/>
<dbReference type="PANTHER" id="PTHR10302:SF27">
    <property type="entry name" value="SINGLE-STRANDED DNA-BINDING PROTEIN"/>
    <property type="match status" value="1"/>
</dbReference>
<dbReference type="InterPro" id="IPR012340">
    <property type="entry name" value="NA-bd_OB-fold"/>
</dbReference>
<feature type="compositionally biased region" description="Low complexity" evidence="4">
    <location>
        <begin position="125"/>
        <end position="141"/>
    </location>
</feature>
<reference evidence="6" key="1">
    <citation type="journal article" date="2019" name="Int. J. Syst. Evol. Microbiol.">
        <title>The Global Catalogue of Microorganisms (GCM) 10K type strain sequencing project: providing services to taxonomists for standard genome sequencing and annotation.</title>
        <authorList>
            <consortium name="The Broad Institute Genomics Platform"/>
            <consortium name="The Broad Institute Genome Sequencing Center for Infectious Disease"/>
            <person name="Wu L."/>
            <person name="Ma J."/>
        </authorList>
    </citation>
    <scope>NUCLEOTIDE SEQUENCE [LARGE SCALE GENOMIC DNA]</scope>
    <source>
        <strain evidence="6">JCM 18326</strain>
    </source>
</reference>
<dbReference type="Gene3D" id="2.40.50.140">
    <property type="entry name" value="Nucleic acid-binding proteins"/>
    <property type="match status" value="1"/>
</dbReference>
<keyword evidence="2" id="KW-0234">DNA repair</keyword>
<protein>
    <recommendedName>
        <fullName evidence="2 3">Single-stranded DNA-binding protein</fullName>
        <shortName evidence="2">SSB</shortName>
    </recommendedName>
</protein>
<dbReference type="RefSeq" id="WP_345370587.1">
    <property type="nucleotide sequence ID" value="NZ_BAABJX010000022.1"/>
</dbReference>
<evidence type="ECO:0000256" key="3">
    <source>
        <dbReference type="RuleBase" id="RU000524"/>
    </source>
</evidence>
<accession>A0ABP9D9M7</accession>
<feature type="compositionally biased region" description="Acidic residues" evidence="4">
    <location>
        <begin position="161"/>
        <end position="172"/>
    </location>
</feature>
<dbReference type="CDD" id="cd04496">
    <property type="entry name" value="SSB_OBF"/>
    <property type="match status" value="1"/>
</dbReference>
<dbReference type="PROSITE" id="PS50935">
    <property type="entry name" value="SSB"/>
    <property type="match status" value="1"/>
</dbReference>
<gene>
    <name evidence="5" type="primary">ssb</name>
    <name evidence="5" type="ORF">GCM10023331_14980</name>
</gene>
<feature type="region of interest" description="Disordered" evidence="4">
    <location>
        <begin position="111"/>
        <end position="172"/>
    </location>
</feature>
<evidence type="ECO:0000313" key="5">
    <source>
        <dbReference type="EMBL" id="GAA4830683.1"/>
    </source>
</evidence>
<dbReference type="NCBIfam" id="TIGR00621">
    <property type="entry name" value="ssb"/>
    <property type="match status" value="1"/>
</dbReference>
<keyword evidence="2" id="KW-0235">DNA replication</keyword>
<comment type="caution">
    <text evidence="5">The sequence shown here is derived from an EMBL/GenBank/DDBJ whole genome shotgun (WGS) entry which is preliminary data.</text>
</comment>
<comment type="function">
    <text evidence="2">Plays an important role in DNA replication, recombination and repair. Binds to ssDNA and to an array of partner proteins to recruit them to their sites of action during DNA metabolism.</text>
</comment>
<feature type="compositionally biased region" description="Polar residues" evidence="4">
    <location>
        <begin position="147"/>
        <end position="156"/>
    </location>
</feature>
<dbReference type="Proteomes" id="UP001500298">
    <property type="component" value="Unassembled WGS sequence"/>
</dbReference>